<dbReference type="GO" id="GO:0005829">
    <property type="term" value="C:cytosol"/>
    <property type="evidence" value="ECO:0007669"/>
    <property type="project" value="TreeGrafter"/>
</dbReference>
<dbReference type="SUPFAM" id="SSF52972">
    <property type="entry name" value="ITPase-like"/>
    <property type="match status" value="1"/>
</dbReference>
<dbReference type="HAMAP" id="MF_01405">
    <property type="entry name" value="Non_canon_purine_NTPase"/>
    <property type="match status" value="1"/>
</dbReference>
<evidence type="ECO:0000256" key="2">
    <source>
        <dbReference type="ARBA" id="ARBA00022723"/>
    </source>
</evidence>
<keyword evidence="4 7" id="KW-0378">Hydrolase</keyword>
<dbReference type="GO" id="GO:0009117">
    <property type="term" value="P:nucleotide metabolic process"/>
    <property type="evidence" value="ECO:0007669"/>
    <property type="project" value="UniProtKB-KW"/>
</dbReference>
<dbReference type="InterPro" id="IPR020922">
    <property type="entry name" value="dITP/XTP_pyrophosphatase"/>
</dbReference>
<dbReference type="GO" id="GO:0047429">
    <property type="term" value="F:nucleoside triphosphate diphosphatase activity"/>
    <property type="evidence" value="ECO:0007669"/>
    <property type="project" value="InterPro"/>
</dbReference>
<accession>A0A3B1EA13</accession>
<evidence type="ECO:0000256" key="1">
    <source>
        <dbReference type="ARBA" id="ARBA00008023"/>
    </source>
</evidence>
<sequence>MKIIVASGNIGKISEIKSIFPGVNIIPYFDLIEKISITEDADTFEGNAIKKALCIYDKLSSKMGDDDYILSDDSGISVEVLGGEPGIYSARYATLHNKNVSDKNTSSIDNINTLIANLKSKKVSSSKAFYTAILVLVNSKGDYKCFDGYMHGAVICETRGNNGFGYDPIFIPDGHNDTLGQMSFTQKQELSHRYKALVKIKQELFPS</sequence>
<dbReference type="GO" id="GO:0017111">
    <property type="term" value="F:ribonucleoside triphosphate phosphatase activity"/>
    <property type="evidence" value="ECO:0007669"/>
    <property type="project" value="UniProtKB-EC"/>
</dbReference>
<keyword evidence="2" id="KW-0479">Metal-binding</keyword>
<dbReference type="GO" id="GO:0000166">
    <property type="term" value="F:nucleotide binding"/>
    <property type="evidence" value="ECO:0007669"/>
    <property type="project" value="UniProtKB-KW"/>
</dbReference>
<dbReference type="AlphaFoldDB" id="A0A3B1EA13"/>
<dbReference type="EC" id="3.6.1.15" evidence="7"/>
<dbReference type="EMBL" id="UOYO01000005">
    <property type="protein sequence ID" value="VAY86328.1"/>
    <property type="molecule type" value="Genomic_DNA"/>
</dbReference>
<comment type="similarity">
    <text evidence="1">Belongs to the HAM1 NTPase family.</text>
</comment>
<dbReference type="InterPro" id="IPR029001">
    <property type="entry name" value="ITPase-like_fam"/>
</dbReference>
<dbReference type="CDD" id="cd00515">
    <property type="entry name" value="HAM1"/>
    <property type="match status" value="1"/>
</dbReference>
<keyword evidence="5" id="KW-0460">Magnesium</keyword>
<evidence type="ECO:0000313" key="7">
    <source>
        <dbReference type="EMBL" id="VAY86328.1"/>
    </source>
</evidence>
<dbReference type="PANTHER" id="PTHR11067">
    <property type="entry name" value="INOSINE TRIPHOSPHATE PYROPHOSPHATASE/HAM1 PROTEIN"/>
    <property type="match status" value="1"/>
</dbReference>
<dbReference type="GO" id="GO:0046872">
    <property type="term" value="F:metal ion binding"/>
    <property type="evidence" value="ECO:0007669"/>
    <property type="project" value="UniProtKB-KW"/>
</dbReference>
<dbReference type="Gene3D" id="3.90.950.10">
    <property type="match status" value="1"/>
</dbReference>
<dbReference type="InterPro" id="IPR002637">
    <property type="entry name" value="RdgB/HAM1"/>
</dbReference>
<evidence type="ECO:0000256" key="5">
    <source>
        <dbReference type="ARBA" id="ARBA00022842"/>
    </source>
</evidence>
<keyword evidence="6" id="KW-0546">Nucleotide metabolism</keyword>
<proteinExistence type="inferred from homology"/>
<keyword evidence="3" id="KW-0547">Nucleotide-binding</keyword>
<name>A0A3B1EA13_9ZZZZ</name>
<gene>
    <name evidence="7" type="ORF">MNB_ARC-1_972</name>
</gene>
<dbReference type="Pfam" id="PF01725">
    <property type="entry name" value="Ham1p_like"/>
    <property type="match status" value="1"/>
</dbReference>
<organism evidence="7">
    <name type="scientific">hydrothermal vent metagenome</name>
    <dbReference type="NCBI Taxonomy" id="652676"/>
    <lineage>
        <taxon>unclassified sequences</taxon>
        <taxon>metagenomes</taxon>
        <taxon>ecological metagenomes</taxon>
    </lineage>
</organism>
<protein>
    <submittedName>
        <fullName evidence="7">Nucleoside 5-triphosphatase RdgB (DHAPTP, dITP, XTP-specific)</fullName>
        <ecNumber evidence="7">3.6.1.15</ecNumber>
    </submittedName>
</protein>
<evidence type="ECO:0000256" key="6">
    <source>
        <dbReference type="ARBA" id="ARBA00023080"/>
    </source>
</evidence>
<dbReference type="PANTHER" id="PTHR11067:SF9">
    <property type="entry name" value="INOSINE TRIPHOSPHATE PYROPHOSPHATASE"/>
    <property type="match status" value="1"/>
</dbReference>
<dbReference type="GO" id="GO:0009143">
    <property type="term" value="P:nucleoside triphosphate catabolic process"/>
    <property type="evidence" value="ECO:0007669"/>
    <property type="project" value="InterPro"/>
</dbReference>
<reference evidence="7" key="1">
    <citation type="submission" date="2018-10" db="EMBL/GenBank/DDBJ databases">
        <authorList>
            <person name="Aoki K."/>
        </authorList>
    </citation>
    <scope>NUCLEOTIDE SEQUENCE</scope>
</reference>
<evidence type="ECO:0000256" key="4">
    <source>
        <dbReference type="ARBA" id="ARBA00022801"/>
    </source>
</evidence>
<evidence type="ECO:0000256" key="3">
    <source>
        <dbReference type="ARBA" id="ARBA00022741"/>
    </source>
</evidence>